<evidence type="ECO:0000259" key="9">
    <source>
        <dbReference type="PROSITE" id="PS50801"/>
    </source>
</evidence>
<name>A0AAV0MPU0_9ROSI</name>
<feature type="transmembrane region" description="Helical" evidence="8">
    <location>
        <begin position="247"/>
        <end position="268"/>
    </location>
</feature>
<feature type="transmembrane region" description="Helical" evidence="8">
    <location>
        <begin position="461"/>
        <end position="479"/>
    </location>
</feature>
<evidence type="ECO:0000256" key="2">
    <source>
        <dbReference type="ARBA" id="ARBA00008692"/>
    </source>
</evidence>
<feature type="region of interest" description="Disordered" evidence="7">
    <location>
        <begin position="1"/>
        <end position="24"/>
    </location>
</feature>
<dbReference type="GO" id="GO:0016020">
    <property type="term" value="C:membrane"/>
    <property type="evidence" value="ECO:0007669"/>
    <property type="project" value="UniProtKB-SubCell"/>
</dbReference>
<dbReference type="EMBL" id="CAMGYJ010000007">
    <property type="protein sequence ID" value="CAI0448809.1"/>
    <property type="molecule type" value="Genomic_DNA"/>
</dbReference>
<dbReference type="FunFam" id="3.30.750.24:FF:000002">
    <property type="entry name" value="Sulfate transporter 31"/>
    <property type="match status" value="1"/>
</dbReference>
<keyword evidence="5 8" id="KW-1133">Transmembrane helix</keyword>
<keyword evidence="3" id="KW-0813">Transport</keyword>
<dbReference type="Proteomes" id="UP001154282">
    <property type="component" value="Unassembled WGS sequence"/>
</dbReference>
<accession>A0AAV0MPU0</accession>
<feature type="transmembrane region" description="Helical" evidence="8">
    <location>
        <begin position="391"/>
        <end position="411"/>
    </location>
</feature>
<evidence type="ECO:0000256" key="4">
    <source>
        <dbReference type="ARBA" id="ARBA00022692"/>
    </source>
</evidence>
<feature type="transmembrane region" description="Helical" evidence="8">
    <location>
        <begin position="486"/>
        <end position="509"/>
    </location>
</feature>
<dbReference type="SUPFAM" id="SSF52091">
    <property type="entry name" value="SpoIIaa-like"/>
    <property type="match status" value="1"/>
</dbReference>
<feature type="transmembrane region" description="Helical" evidence="8">
    <location>
        <begin position="301"/>
        <end position="318"/>
    </location>
</feature>
<evidence type="ECO:0000313" key="10">
    <source>
        <dbReference type="EMBL" id="CAI0448809.1"/>
    </source>
</evidence>
<feature type="transmembrane region" description="Helical" evidence="8">
    <location>
        <begin position="160"/>
        <end position="178"/>
    </location>
</feature>
<keyword evidence="4 8" id="KW-0812">Transmembrane</keyword>
<dbReference type="PROSITE" id="PS50801">
    <property type="entry name" value="STAS"/>
    <property type="match status" value="1"/>
</dbReference>
<evidence type="ECO:0000256" key="8">
    <source>
        <dbReference type="SAM" id="Phobius"/>
    </source>
</evidence>
<evidence type="ECO:0000256" key="6">
    <source>
        <dbReference type="ARBA" id="ARBA00023136"/>
    </source>
</evidence>
<keyword evidence="6 8" id="KW-0472">Membrane</keyword>
<dbReference type="Pfam" id="PF01740">
    <property type="entry name" value="STAS"/>
    <property type="match status" value="1"/>
</dbReference>
<dbReference type="Pfam" id="PF00916">
    <property type="entry name" value="Sulfate_transp"/>
    <property type="match status" value="1"/>
</dbReference>
<dbReference type="PANTHER" id="PTHR11814">
    <property type="entry name" value="SULFATE TRANSPORTER"/>
    <property type="match status" value="1"/>
</dbReference>
<dbReference type="InterPro" id="IPR001902">
    <property type="entry name" value="SLC26A/SulP_fam"/>
</dbReference>
<dbReference type="NCBIfam" id="TIGR00815">
    <property type="entry name" value="sulP"/>
    <property type="match status" value="1"/>
</dbReference>
<dbReference type="InterPro" id="IPR036513">
    <property type="entry name" value="STAS_dom_sf"/>
</dbReference>
<feature type="transmembrane region" description="Helical" evidence="8">
    <location>
        <begin position="185"/>
        <end position="207"/>
    </location>
</feature>
<proteinExistence type="inferred from homology"/>
<dbReference type="CDD" id="cd07042">
    <property type="entry name" value="STAS_SulP_like_sulfate_transporter"/>
    <property type="match status" value="1"/>
</dbReference>
<dbReference type="InterPro" id="IPR011547">
    <property type="entry name" value="SLC26A/SulP_dom"/>
</dbReference>
<evidence type="ECO:0000256" key="3">
    <source>
        <dbReference type="ARBA" id="ARBA00022448"/>
    </source>
</evidence>
<feature type="transmembrane region" description="Helical" evidence="8">
    <location>
        <begin position="521"/>
        <end position="547"/>
    </location>
</feature>
<feature type="compositionally biased region" description="Polar residues" evidence="7">
    <location>
        <begin position="12"/>
        <end position="22"/>
    </location>
</feature>
<comment type="subcellular location">
    <subcellularLocation>
        <location evidence="1">Membrane</location>
        <topology evidence="1">Multi-pass membrane protein</topology>
    </subcellularLocation>
</comment>
<feature type="transmembrane region" description="Helical" evidence="8">
    <location>
        <begin position="423"/>
        <end position="441"/>
    </location>
</feature>
<feature type="domain" description="STAS" evidence="9">
    <location>
        <begin position="571"/>
        <end position="694"/>
    </location>
</feature>
<evidence type="ECO:0000256" key="7">
    <source>
        <dbReference type="SAM" id="MobiDB-lite"/>
    </source>
</evidence>
<evidence type="ECO:0000256" key="5">
    <source>
        <dbReference type="ARBA" id="ARBA00022989"/>
    </source>
</evidence>
<dbReference type="InterPro" id="IPR018045">
    <property type="entry name" value="S04_transporter_CS"/>
</dbReference>
<evidence type="ECO:0000313" key="11">
    <source>
        <dbReference type="Proteomes" id="UP001154282"/>
    </source>
</evidence>
<reference evidence="10" key="1">
    <citation type="submission" date="2022-08" db="EMBL/GenBank/DDBJ databases">
        <authorList>
            <person name="Gutierrez-Valencia J."/>
        </authorList>
    </citation>
    <scope>NUCLEOTIDE SEQUENCE</scope>
</reference>
<feature type="transmembrane region" description="Helical" evidence="8">
    <location>
        <begin position="213"/>
        <end position="235"/>
    </location>
</feature>
<organism evidence="10 11">
    <name type="scientific">Linum tenue</name>
    <dbReference type="NCBI Taxonomy" id="586396"/>
    <lineage>
        <taxon>Eukaryota</taxon>
        <taxon>Viridiplantae</taxon>
        <taxon>Streptophyta</taxon>
        <taxon>Embryophyta</taxon>
        <taxon>Tracheophyta</taxon>
        <taxon>Spermatophyta</taxon>
        <taxon>Magnoliopsida</taxon>
        <taxon>eudicotyledons</taxon>
        <taxon>Gunneridae</taxon>
        <taxon>Pentapetalae</taxon>
        <taxon>rosids</taxon>
        <taxon>fabids</taxon>
        <taxon>Malpighiales</taxon>
        <taxon>Linaceae</taxon>
        <taxon>Linum</taxon>
    </lineage>
</organism>
<protein>
    <recommendedName>
        <fullName evidence="9">STAS domain-containing protein</fullName>
    </recommendedName>
</protein>
<dbReference type="PROSITE" id="PS01130">
    <property type="entry name" value="SLC26A"/>
    <property type="match status" value="1"/>
</dbReference>
<feature type="transmembrane region" description="Helical" evidence="8">
    <location>
        <begin position="330"/>
        <end position="350"/>
    </location>
</feature>
<comment type="caution">
    <text evidence="10">The sequence shown here is derived from an EMBL/GenBank/DDBJ whole genome shotgun (WGS) entry which is preliminary data.</text>
</comment>
<keyword evidence="11" id="KW-1185">Reference proteome</keyword>
<sequence length="716" mass="77981">MPHLPQPPFHSLTPTAHQSPNTQKKKLSTKLFPLVFCMGNADYVYPSTSDEAEAAAAECNNNDNNNSSHSHKVAIPPPQPFVKSLKYNLKETFFPDDPLRQFKNQSPPRKLLLGLQYFFPILEWGPRYSLDFFKADLISGVTIASLAIPQGISYAKLANLPPILGLYSSFVPALVYAMMGSSRDLAVGTVAVASLLTASMLGSQVSAAENPQLYLHLAFTATFFAGLFQAALGLFSGKFGCRLGFIVDFLSHATIVGFMAGAATVVILQQLKGILGLDHFTHATDLVSVMRSVFSQTHQQWRWESALLGFCFLFFLLVTRQFSKKRPKFFWVSALAPLTSVILGSLLVYFTHAEKHGVQVIGQLKKGLNPLSFGDLVFVSPYLSTAIKTGIVTGVIALAEGIAVGRSFAMFKNYHIDGNKEMIAIGTMNVVGSLTSCYLTTGPFSRSAVNFNAGCKTAVSNIVMALAVMLTLLFLTPLFHYTPLVVLSSIIISAMLGLIDVEAALHLWSIDKFDFLVCISAYAGVVFASVEIGLVLAVGISVLRVLLFVARPKTFILGNVSNSGIYRNVEQYPNAATVPGVLVLEIDAPIYFANSSYLRERIGRWIDDEEERLKISGEASLQYVILDMGAVGNIDTSGISMLEEVKKVTDRRGLKLALANPGAEVTKKLNKAKFIDNLGPEWIFLTVGEAVGACNYMLHSYKPAVNDDPHKDESAV</sequence>
<dbReference type="AlphaFoldDB" id="A0AAV0MPU0"/>
<gene>
    <name evidence="10" type="ORF">LITE_LOCUS29943</name>
</gene>
<comment type="similarity">
    <text evidence="2">Belongs to the SLC26A/SulP transporter (TC 2.A.53) family.</text>
</comment>
<dbReference type="Gene3D" id="3.30.750.24">
    <property type="entry name" value="STAS domain"/>
    <property type="match status" value="1"/>
</dbReference>
<dbReference type="GO" id="GO:0008271">
    <property type="term" value="F:secondary active sulfate transmembrane transporter activity"/>
    <property type="evidence" value="ECO:0007669"/>
    <property type="project" value="InterPro"/>
</dbReference>
<evidence type="ECO:0000256" key="1">
    <source>
        <dbReference type="ARBA" id="ARBA00004141"/>
    </source>
</evidence>
<dbReference type="InterPro" id="IPR002645">
    <property type="entry name" value="STAS_dom"/>
</dbReference>